<dbReference type="GO" id="GO:0016829">
    <property type="term" value="F:lyase activity"/>
    <property type="evidence" value="ECO:0007669"/>
    <property type="project" value="InterPro"/>
</dbReference>
<dbReference type="InterPro" id="IPR008929">
    <property type="entry name" value="Chondroitin_lyas"/>
</dbReference>
<dbReference type="AlphaFoldDB" id="A0A2U2DHJ1"/>
<dbReference type="RefSeq" id="WP_109461835.1">
    <property type="nucleotide sequence ID" value="NZ_QFBC01000021.1"/>
</dbReference>
<dbReference type="OrthoDB" id="9787373at2"/>
<gene>
    <name evidence="3" type="ORF">DEM27_29495</name>
</gene>
<name>A0A2U2DHJ1_9HYPH</name>
<comment type="subcellular location">
    <subcellularLocation>
        <location evidence="1">Cell envelope</location>
    </subcellularLocation>
</comment>
<proteinExistence type="predicted"/>
<evidence type="ECO:0000259" key="2">
    <source>
        <dbReference type="Pfam" id="PF07940"/>
    </source>
</evidence>
<dbReference type="Proteomes" id="UP000245252">
    <property type="component" value="Unassembled WGS sequence"/>
</dbReference>
<dbReference type="GO" id="GO:0030313">
    <property type="term" value="C:cell envelope"/>
    <property type="evidence" value="ECO:0007669"/>
    <property type="project" value="UniProtKB-SubCell"/>
</dbReference>
<dbReference type="EMBL" id="QFBC01000021">
    <property type="protein sequence ID" value="PWE52711.1"/>
    <property type="molecule type" value="Genomic_DNA"/>
</dbReference>
<reference evidence="3 4" key="1">
    <citation type="submission" date="2018-05" db="EMBL/GenBank/DDBJ databases">
        <title>The draft genome of strain NS-104.</title>
        <authorList>
            <person name="Hang P."/>
            <person name="Jiang J."/>
        </authorList>
    </citation>
    <scope>NUCLEOTIDE SEQUENCE [LARGE SCALE GENOMIC DNA]</scope>
    <source>
        <strain evidence="3 4">NS-104</strain>
    </source>
</reference>
<dbReference type="Pfam" id="PF07940">
    <property type="entry name" value="Hepar_II_III_C"/>
    <property type="match status" value="1"/>
</dbReference>
<evidence type="ECO:0000313" key="3">
    <source>
        <dbReference type="EMBL" id="PWE52711.1"/>
    </source>
</evidence>
<comment type="caution">
    <text evidence="3">The sequence shown here is derived from an EMBL/GenBank/DDBJ whole genome shotgun (WGS) entry which is preliminary data.</text>
</comment>
<organism evidence="3 4">
    <name type="scientific">Metarhizobium album</name>
    <dbReference type="NCBI Taxonomy" id="2182425"/>
    <lineage>
        <taxon>Bacteria</taxon>
        <taxon>Pseudomonadati</taxon>
        <taxon>Pseudomonadota</taxon>
        <taxon>Alphaproteobacteria</taxon>
        <taxon>Hyphomicrobiales</taxon>
        <taxon>Rhizobiaceae</taxon>
        <taxon>Metarhizobium</taxon>
    </lineage>
</organism>
<dbReference type="InterPro" id="IPR012480">
    <property type="entry name" value="Hepar_II_III_C"/>
</dbReference>
<keyword evidence="4" id="KW-1185">Reference proteome</keyword>
<evidence type="ECO:0000313" key="4">
    <source>
        <dbReference type="Proteomes" id="UP000245252"/>
    </source>
</evidence>
<protein>
    <submittedName>
        <fullName evidence="3">Heparinase</fullName>
    </submittedName>
</protein>
<sequence length="561" mass="62705">MKLASRRHLFYLYLRETWRRTRRRFALMRFRLTRSSVQIPERLIVAPTDLRIIDPFVAEEILEGRFPLAGRVLATNGESPFVMDMPSRAFAHRLHGFTWLRHIRADKTDNACSNARAIVDQWIHMHGRRVGGVAWDLDVTAQRLISWLSHSPVVLQGVESGFYRRFMKSLAVQIRYLRRMARHSPDAEARFRARIALAMASVAMPVRASALRRAGMELDREIERQILPDGGHVSRNPRTALDLLLDLLPLRQTYVNLGHDVPAKLIPGIDRMYPALRFFRHQGGDLALFNGATSTLANELMSVLRYDETSGQPFRMLPDLAYHRLSAGNTVVIVDTGCPQSVDLSRLAHAGCLSFEMSSGRHRFITNCGAPKFAADAYRQMARSTAAHSTAVLNDTSSSRLSQSEFLGPVMVAGVSAVEVSRVDTADGSDCLVASHNGYALPFGVLHEREFRLSANGTRLSGFDRFLPIPGRNAGGSDTRDVVLRFHVHPAIDIVPKSEDSILLSAPDGETWLFSVPGQIIEITEDVFFADSSGVRQSEQLEIAFSAVAVAEIRWELARQK</sequence>
<evidence type="ECO:0000256" key="1">
    <source>
        <dbReference type="ARBA" id="ARBA00004196"/>
    </source>
</evidence>
<accession>A0A2U2DHJ1</accession>
<feature type="domain" description="Heparinase II/III-like C-terminal" evidence="2">
    <location>
        <begin position="311"/>
        <end position="555"/>
    </location>
</feature>
<dbReference type="Gene3D" id="1.50.10.100">
    <property type="entry name" value="Chondroitin AC/alginate lyase"/>
    <property type="match status" value="1"/>
</dbReference>
<dbReference type="Gene3D" id="2.70.98.70">
    <property type="match status" value="1"/>
</dbReference>